<dbReference type="SUPFAM" id="SSF48403">
    <property type="entry name" value="Ankyrin repeat"/>
    <property type="match status" value="2"/>
</dbReference>
<comment type="caution">
    <text evidence="2">The sequence shown here is derived from an EMBL/GenBank/DDBJ whole genome shotgun (WGS) entry which is preliminary data.</text>
</comment>
<evidence type="ECO:0000259" key="1">
    <source>
        <dbReference type="Pfam" id="PF20720"/>
    </source>
</evidence>
<reference evidence="2" key="1">
    <citation type="submission" date="2018-11" db="EMBL/GenBank/DDBJ databases">
        <authorList>
            <person name="Alioto T."/>
            <person name="Alioto T."/>
        </authorList>
    </citation>
    <scope>NUCLEOTIDE SEQUENCE</scope>
</reference>
<evidence type="ECO:0000313" key="3">
    <source>
        <dbReference type="Proteomes" id="UP000596742"/>
    </source>
</evidence>
<dbReference type="Proteomes" id="UP000596742">
    <property type="component" value="Unassembled WGS sequence"/>
</dbReference>
<dbReference type="Pfam" id="PF20720">
    <property type="entry name" value="nSTAND3"/>
    <property type="match status" value="1"/>
</dbReference>
<dbReference type="SUPFAM" id="SSF140860">
    <property type="entry name" value="Pseudo ankyrin repeat-like"/>
    <property type="match status" value="2"/>
</dbReference>
<dbReference type="PANTHER" id="PTHR46586:SF3">
    <property type="entry name" value="ANKYRIN REPEAT-CONTAINING PROTEIN"/>
    <property type="match status" value="1"/>
</dbReference>
<keyword evidence="3" id="KW-1185">Reference proteome</keyword>
<dbReference type="InterPro" id="IPR036770">
    <property type="entry name" value="Ankyrin_rpt-contain_sf"/>
</dbReference>
<feature type="domain" description="Novel STAND NTPase 3" evidence="1">
    <location>
        <begin position="336"/>
        <end position="491"/>
    </location>
</feature>
<dbReference type="EMBL" id="UYJE01000024">
    <property type="protein sequence ID" value="VDH89333.1"/>
    <property type="molecule type" value="Genomic_DNA"/>
</dbReference>
<dbReference type="Gene3D" id="1.25.40.20">
    <property type="entry name" value="Ankyrin repeat-containing domain"/>
    <property type="match status" value="5"/>
</dbReference>
<gene>
    <name evidence="2" type="ORF">MGAL_10B045076</name>
</gene>
<dbReference type="InterPro" id="IPR052050">
    <property type="entry name" value="SecEffector_AnkRepeat"/>
</dbReference>
<organism evidence="2 3">
    <name type="scientific">Mytilus galloprovincialis</name>
    <name type="common">Mediterranean mussel</name>
    <dbReference type="NCBI Taxonomy" id="29158"/>
    <lineage>
        <taxon>Eukaryota</taxon>
        <taxon>Metazoa</taxon>
        <taxon>Spiralia</taxon>
        <taxon>Lophotrochozoa</taxon>
        <taxon>Mollusca</taxon>
        <taxon>Bivalvia</taxon>
        <taxon>Autobranchia</taxon>
        <taxon>Pteriomorphia</taxon>
        <taxon>Mytilida</taxon>
        <taxon>Mytiloidea</taxon>
        <taxon>Mytilidae</taxon>
        <taxon>Mytilinae</taxon>
        <taxon>Mytilus</taxon>
    </lineage>
</organism>
<accession>A0A8B6BE74</accession>
<evidence type="ECO:0000313" key="2">
    <source>
        <dbReference type="EMBL" id="VDH89333.1"/>
    </source>
</evidence>
<dbReference type="PANTHER" id="PTHR46586">
    <property type="entry name" value="ANKYRIN REPEAT-CONTAINING PROTEIN"/>
    <property type="match status" value="1"/>
</dbReference>
<dbReference type="InterPro" id="IPR049050">
    <property type="entry name" value="nSTAND3"/>
</dbReference>
<name>A0A8B6BE74_MYTGA</name>
<sequence length="3458" mass="402635">MNLSPRDNFYRCMTLIVDNGNEAAWELLDFYLSKQGTTLKDFIENHQHEIYHLHYNYGRCCRCKFKTVKKPRTRILYEAQLDILLDTKGKNIPCKLPTKSCTHTINDHYANANIATNQLDLTLCRCLLINFTNILPSVSVERNSFQNLIDMRNKCCHASKGEIPSQDYQAYKGQIEQSLLALAKIYGKTPEMTLKIKDAEKRPFDESICKQLQQTILHEQILQGVSEHTTIEIQKLGRGTKRTLQTAKLNLKSTRHNASKIQKIEKSSKRTLMVAKSSKRSISKLKVNTERTMNAIVAIREEEKSTATKFQKIDERLSKCDLTQTEIDVHLTKRTFVETPAVQACIKLLDTNSLLILTGAAGTGKSRNSLEILYQFRLKHPEYKLVKLTDLHDFTDVVQDEEKLVILFEDIFGRTNTRFAENTDVQMFDSLHACTIKGGIKVILTVRDTIRMSCEWILNSHKIFHNKFEVDLSSEEYKMTKTEKELLLLKYFVANNFRLLEYNDPENYFEESILDPKITVTVNRVTLHNIVESEPLLGFPEACSLFTGNRKFTRLGISFFKHPSKYLFEEIEKLRINGQCNEQDRMSYLTLVYILLNEDVLDPDDMKLNICLNILESCFGVSNKKLPVCNIIDAAKEMIGRYLILHCDDGTYHLQHQTIFESILISYNRVDPGIILSRLSFDFIREMVRLHKYKQREGEIVMKITSRYYSLLADRIIDIVQSEYFNKSLSVNFALLCESQIIRENDEVFFKHLIEKAHDAYFQPDYDLQTFVTYSGECKFCQLYLPALLLERITQQNKMHKSITLLIDHITQVLHTECDEDINLVCKSSLLEAFLHVCELEKNENILDNIWVSMKSLDMSRINEYIRSSINRLCSRCPITTIKWIVNNIDRCIIDINQILNTACEFKRLDVVEFLCTTLIGEKKRGVYIDDPIFLHTLDKSQSKKTTANHLDLTAAFIAAINNVWNDRDEPVSKWLIENVPHELFDMKKITMKVLDMKCTDDLKFLIQNVDNCMLDMKLVYTTKHKEGRENIENLLGWMAENVKQQKIDIPELKNLPCMVKDIDVVKYLFNIFDSSLLDWTPILVSAVNSDWRGKNKDLIEWLISNVDLKYFEFTKVIQEVHETNEHLLRLLLEKVNSALLDMKQVLNQACRLSWIDVVTWTLHNIEHALLSFEEPINTVFNSWKNDKEDGNDMEDNIYQNTNKKEQLIKLFLENVNHDSLDLKEILNQACRCCSLDVVMFVLKKTDHKRLDVTKAMNIVYNFWIYDNNDENDINKEKNITDRRDKYEPLIELFLKKVKHDSLELKEILNQASRYGSLDVVTLLLENTEHKKLDLMEAVNIAYRSLKGVEDKDNMRQMHEPLIKLILEKVNRESLDFKKVFNQACLYGHFDVVTFVLENIDHEKLNVQEAVNDIYTLIENEAFLSQIETYEPLLILILEKVNHNSLDLKTVLNEACWSGYLYVVTFVLEKIDHRKLDINEAVSTIFRSLREYGNYDNFRQIDETLIKMIIEKVNHESLDLKKVLNQACRYGCLDIVTFVLDNIDHEILDVNEAISISYSLLGDNEDDDNKRQKYEPLIKLILKKVNSESLDLKKILNQACRYGLSDILTLLLETIDHEQLDVMQAVNRLYSSKCIYYDDVNNKRKKYETLIKLILEKVNHESLDLEKVLNQACRFSYLDVVSFMLQNIDHEKLVPNKAMQMAYEQCGNHILGWKKQKYELLLKLILEKVNHATLDLKKVLNQACRYSCLDIVTFVLDNIDHAELDVNEAMNIAYSSLVDNTDDDDKRKKYEPLIRLILKKVNHESLDLKKLFNQACRIGYVDVIQLMLQNIDHEKLDLNEAIQMAYHQGDNNFFGWKEQKNEPLVILILKKVNHAKLDLKKVLNQACRYSCLDIVTFVLDNIDHAELDVNEAMNIAYSSLEDNGAYNNIRQKYEPLIKMILEKVNHGSLDLKKVFNQACRYDHLDIVTFVLENTEQEQLDVMEALRLCRLQRFGCIHYYHQKKVETKIKLILEKVNHELLDLKILFNQSCRFCYLDVVSSMLENIDHEKLDFDESMQMAYDQCGNYNLGWKHEYEPVIKLILEKVNHGVLDLKKVLNQACGYGRLDIVTFMLEIIDHEQLDVKEAMNIAYSSLEDNEAIDSIRKKYEPLIELFLRKVNYDSLDLKKVFNQACRYGCLDIVTFMVEDINHEKFDVNVAMSIAYSSTQIYHSGFSNQRNKYDALLKLILRRVDHDTLDFREMLNQACYYECFEVVTFVLENIDHNKLDIMKAVQILYSPTRVNRRYYNDRKQKELSIRLVLEKVNYDLLDMEKVFEQACSYQFIDVVTFFLDKTGLEKLNIMKAVQLLYRSIGENYDDIDYLRTKYEHLFKLILEKVNNDLLDFKNIMDTSSCYGCLDVVTFVLKNTDHTKLGIMEALNAVYIENYGDDIDDQGKKYVSLIKLIIEEVNHDLLDLKQVFFQACYYGCLDAVTFLLENTDHEKLDLMKAVNTSHDQILGEDDVEQREKKEPLIKLILEKVDHDLLVLKEIMNEACFNGYLNVVTFLLENTDQKTLNIMEAVNNAYSSISGENDYEDNYEDDIDEQREKNESLIKLILDKVDHDLIVWKEIMNGACRYGYLDVVTFLLENTDHVKLDIMKALNGAYGYITGENDYKGDINKQREKKEPLVKLILEKVNHGLLVLKEIMNEACCNGYLNIVTFLLENTDQKKLNIMEAVNNAYSSISGEDDCEDDIDEQRENNKSLIKLILDKVDHDLLDLKEIMAESCRCGYLDVVMFLLENTNHENLNIMQAVNKACNPSIDEDTDNNICDNRSNETLIKFLSQKVKTDLFDMEILMNEACRNGWLNIVRWLVENIDHSMFDVDTTINVVIRHYSVKALAIFKLLLQNISPNLFNIGTVIEQASRLNHTEYVLWLFQNKDSSLFEMKSVMNEACRNGNLRIIKYVLENMDKDSFDVRSAMNKACRSSKTNSLEAVKWLLENIPHEMLDLESAMNNACRYGIVSVVKWFWTTLDRNLFNVKTAWNNACYHCNETLLSYLINTMDENMLDKSKAMSRACRNYKEGERVISLLFEQPNMNTPENCKKALKEACVHSNRPIVEWLLDNTDIQPLELKETLIYTIKATINRSNDKEKSDYKSLVWFMLKHPKVKELERNDLSDVMEAVSGIGQLDMVQRLWNNTEQSIFNTRAIVNTACESGKFEIVDWFLQIIELTNIDVQTVMVESCGYGWLKIVVLLWSKFDIENFDMRTSMNEACSYGRYEIVKFLLEKVDSNLLDTKLVLKNACGYGWKDIILWLFDNTDNISIDSKECIFEACAQGRLEIVELFFSKYGTKNFDVNKLIDVSCNSRNADVVKFFIKNFDLAQSHIDIIIKKACTYSWTEIVTSLIDVCKHSKNLMEEVMKTACSNGETEIVEIFLDKVDTSFLGVNTNMNISCQKGWDEIVSLLLERVDHLCMILTAVDR</sequence>
<dbReference type="OrthoDB" id="543798at2759"/>
<protein>
    <recommendedName>
        <fullName evidence="1">Novel STAND NTPase 3 domain-containing protein</fullName>
    </recommendedName>
</protein>
<proteinExistence type="predicted"/>
<dbReference type="Pfam" id="PF12796">
    <property type="entry name" value="Ank_2"/>
    <property type="match status" value="1"/>
</dbReference>
<dbReference type="InterPro" id="IPR002110">
    <property type="entry name" value="Ankyrin_rpt"/>
</dbReference>
<dbReference type="SMART" id="SM00248">
    <property type="entry name" value="ANK"/>
    <property type="match status" value="19"/>
</dbReference>